<dbReference type="GO" id="GO:0009055">
    <property type="term" value="F:electron transfer activity"/>
    <property type="evidence" value="ECO:0007669"/>
    <property type="project" value="InterPro"/>
</dbReference>
<feature type="domain" description="Cytochrome b561 bacterial/Ni-hydrogenase" evidence="13">
    <location>
        <begin position="8"/>
        <end position="194"/>
    </location>
</feature>
<feature type="transmembrane region" description="Helical" evidence="12">
    <location>
        <begin position="21"/>
        <end position="41"/>
    </location>
</feature>
<evidence type="ECO:0000256" key="12">
    <source>
        <dbReference type="SAM" id="Phobius"/>
    </source>
</evidence>
<keyword evidence="15" id="KW-1185">Reference proteome</keyword>
<keyword evidence="9 12" id="KW-1133">Transmembrane helix</keyword>
<evidence type="ECO:0000313" key="15">
    <source>
        <dbReference type="Proteomes" id="UP000238338"/>
    </source>
</evidence>
<evidence type="ECO:0000256" key="9">
    <source>
        <dbReference type="ARBA" id="ARBA00022989"/>
    </source>
</evidence>
<organism evidence="14 15">
    <name type="scientific">Albidovulum denitrificans</name>
    <dbReference type="NCBI Taxonomy" id="404881"/>
    <lineage>
        <taxon>Bacteria</taxon>
        <taxon>Pseudomonadati</taxon>
        <taxon>Pseudomonadota</taxon>
        <taxon>Alphaproteobacteria</taxon>
        <taxon>Rhodobacterales</taxon>
        <taxon>Paracoccaceae</taxon>
        <taxon>Albidovulum</taxon>
    </lineage>
</organism>
<keyword evidence="8" id="KW-0249">Electron transport</keyword>
<dbReference type="InterPro" id="IPR000516">
    <property type="entry name" value="Ni-dep_Hydgase_cyt-B"/>
</dbReference>
<keyword evidence="11 12" id="KW-0472">Membrane</keyword>
<comment type="similarity">
    <text evidence="2">Belongs to the HupC/HyaC/HydC family.</text>
</comment>
<dbReference type="Gene3D" id="1.20.950.20">
    <property type="entry name" value="Transmembrane di-heme cytochromes, Chain C"/>
    <property type="match status" value="1"/>
</dbReference>
<dbReference type="OrthoDB" id="1117555at2"/>
<dbReference type="Pfam" id="PF01292">
    <property type="entry name" value="Ni_hydr_CYTB"/>
    <property type="match status" value="1"/>
</dbReference>
<keyword evidence="3" id="KW-0813">Transport</keyword>
<dbReference type="InterPro" id="IPR016174">
    <property type="entry name" value="Di-haem_cyt_TM"/>
</dbReference>
<evidence type="ECO:0000256" key="5">
    <source>
        <dbReference type="ARBA" id="ARBA00022617"/>
    </source>
</evidence>
<keyword evidence="7" id="KW-0479">Metal-binding</keyword>
<dbReference type="GO" id="GO:0020037">
    <property type="term" value="F:heme binding"/>
    <property type="evidence" value="ECO:0007669"/>
    <property type="project" value="TreeGrafter"/>
</dbReference>
<proteinExistence type="inferred from homology"/>
<evidence type="ECO:0000259" key="13">
    <source>
        <dbReference type="Pfam" id="PF01292"/>
    </source>
</evidence>
<dbReference type="EMBL" id="PVEP01000001">
    <property type="protein sequence ID" value="PQV58774.1"/>
    <property type="molecule type" value="Genomic_DNA"/>
</dbReference>
<evidence type="ECO:0000256" key="10">
    <source>
        <dbReference type="ARBA" id="ARBA00023004"/>
    </source>
</evidence>
<name>A0A2S8SD79_9RHOB</name>
<dbReference type="GO" id="GO:0022904">
    <property type="term" value="P:respiratory electron transport chain"/>
    <property type="evidence" value="ECO:0007669"/>
    <property type="project" value="InterPro"/>
</dbReference>
<protein>
    <submittedName>
        <fullName evidence="14">Thiosulfate reductase cytochrome b subunit</fullName>
    </submittedName>
</protein>
<keyword evidence="6 12" id="KW-0812">Transmembrane</keyword>
<keyword evidence="4" id="KW-1003">Cell membrane</keyword>
<evidence type="ECO:0000256" key="3">
    <source>
        <dbReference type="ARBA" id="ARBA00022448"/>
    </source>
</evidence>
<evidence type="ECO:0000256" key="2">
    <source>
        <dbReference type="ARBA" id="ARBA00008622"/>
    </source>
</evidence>
<feature type="transmembrane region" description="Helical" evidence="12">
    <location>
        <begin position="47"/>
        <end position="69"/>
    </location>
</feature>
<dbReference type="RefSeq" id="WP_105513020.1">
    <property type="nucleotide sequence ID" value="NZ_PVEP01000001.1"/>
</dbReference>
<evidence type="ECO:0000256" key="1">
    <source>
        <dbReference type="ARBA" id="ARBA00004651"/>
    </source>
</evidence>
<evidence type="ECO:0000313" key="14">
    <source>
        <dbReference type="EMBL" id="PQV58774.1"/>
    </source>
</evidence>
<evidence type="ECO:0000256" key="6">
    <source>
        <dbReference type="ARBA" id="ARBA00022692"/>
    </source>
</evidence>
<dbReference type="InterPro" id="IPR051542">
    <property type="entry name" value="Hydrogenase_cytochrome"/>
</dbReference>
<dbReference type="PRINTS" id="PR00161">
    <property type="entry name" value="NIHGNASECYTB"/>
</dbReference>
<feature type="transmembrane region" description="Helical" evidence="12">
    <location>
        <begin position="152"/>
        <end position="179"/>
    </location>
</feature>
<comment type="subcellular location">
    <subcellularLocation>
        <location evidence="1">Cell membrane</location>
        <topology evidence="1">Multi-pass membrane protein</topology>
    </subcellularLocation>
</comment>
<evidence type="ECO:0000256" key="11">
    <source>
        <dbReference type="ARBA" id="ARBA00023136"/>
    </source>
</evidence>
<dbReference type="AlphaFoldDB" id="A0A2S8SD79"/>
<dbReference type="PANTHER" id="PTHR30485">
    <property type="entry name" value="NI/FE-HYDROGENASE 1 B-TYPE CYTOCHROME SUBUNIT"/>
    <property type="match status" value="1"/>
</dbReference>
<dbReference type="GO" id="GO:0005886">
    <property type="term" value="C:plasma membrane"/>
    <property type="evidence" value="ECO:0007669"/>
    <property type="project" value="UniProtKB-SubCell"/>
</dbReference>
<dbReference type="GO" id="GO:0005506">
    <property type="term" value="F:iron ion binding"/>
    <property type="evidence" value="ECO:0007669"/>
    <property type="project" value="InterPro"/>
</dbReference>
<accession>A0A2S8SD79</accession>
<gene>
    <name evidence="14" type="ORF">LX70_00588</name>
</gene>
<keyword evidence="5" id="KW-0349">Heme</keyword>
<comment type="caution">
    <text evidence="14">The sequence shown here is derived from an EMBL/GenBank/DDBJ whole genome shotgun (WGS) entry which is preliminary data.</text>
</comment>
<sequence length="224" mass="25642">MTERLVKVYSRFNRLWHWSQVASIAILLFTGARIMGLHSVLPFGLAVMVHTVVALALLVLWAFVVFWLMTTGAWRQFIPSLDGFVEVARYYAWGVFRGQEHPYHKRLGRRLNPLQAFAYFALKMVLLPAIWITGLAYLLHGLWSHLDSGDQWLWLVANLHILAGFAVAAFVVIHVYLLTIGHGFRAHVRPMLTGFDRVDLTPEQEAYLETEEPGRLHPELRAKG</sequence>
<evidence type="ECO:0000256" key="4">
    <source>
        <dbReference type="ARBA" id="ARBA00022475"/>
    </source>
</evidence>
<dbReference type="Proteomes" id="UP000238338">
    <property type="component" value="Unassembled WGS sequence"/>
</dbReference>
<evidence type="ECO:0000256" key="7">
    <source>
        <dbReference type="ARBA" id="ARBA00022723"/>
    </source>
</evidence>
<dbReference type="SUPFAM" id="SSF81342">
    <property type="entry name" value="Transmembrane di-heme cytochromes"/>
    <property type="match status" value="1"/>
</dbReference>
<reference evidence="14 15" key="1">
    <citation type="submission" date="2018-02" db="EMBL/GenBank/DDBJ databases">
        <title>Genomic Encyclopedia of Archaeal and Bacterial Type Strains, Phase II (KMG-II): from individual species to whole genera.</title>
        <authorList>
            <person name="Goeker M."/>
        </authorList>
    </citation>
    <scope>NUCLEOTIDE SEQUENCE [LARGE SCALE GENOMIC DNA]</scope>
    <source>
        <strain evidence="14 15">DSM 18921</strain>
    </source>
</reference>
<dbReference type="PANTHER" id="PTHR30485:SF1">
    <property type="entry name" value="CYTOCHROME YDHU-RELATED"/>
    <property type="match status" value="1"/>
</dbReference>
<evidence type="ECO:0000256" key="8">
    <source>
        <dbReference type="ARBA" id="ARBA00022982"/>
    </source>
</evidence>
<keyword evidence="10" id="KW-0408">Iron</keyword>
<feature type="transmembrane region" description="Helical" evidence="12">
    <location>
        <begin position="116"/>
        <end position="140"/>
    </location>
</feature>
<dbReference type="InterPro" id="IPR011577">
    <property type="entry name" value="Cyt_b561_bac/Ni-Hgenase"/>
</dbReference>